<reference evidence="1 2" key="1">
    <citation type="submission" date="2019-02" db="EMBL/GenBank/DDBJ databases">
        <title>Deep-cultivation of Planctomycetes and their phenomic and genomic characterization uncovers novel biology.</title>
        <authorList>
            <person name="Wiegand S."/>
            <person name="Jogler M."/>
            <person name="Boedeker C."/>
            <person name="Pinto D."/>
            <person name="Vollmers J."/>
            <person name="Rivas-Marin E."/>
            <person name="Kohn T."/>
            <person name="Peeters S.H."/>
            <person name="Heuer A."/>
            <person name="Rast P."/>
            <person name="Oberbeckmann S."/>
            <person name="Bunk B."/>
            <person name="Jeske O."/>
            <person name="Meyerdierks A."/>
            <person name="Storesund J.E."/>
            <person name="Kallscheuer N."/>
            <person name="Luecker S."/>
            <person name="Lage O.M."/>
            <person name="Pohl T."/>
            <person name="Merkel B.J."/>
            <person name="Hornburger P."/>
            <person name="Mueller R.-W."/>
            <person name="Bruemmer F."/>
            <person name="Labrenz M."/>
            <person name="Spormann A.M."/>
            <person name="Op den Camp H."/>
            <person name="Overmann J."/>
            <person name="Amann R."/>
            <person name="Jetten M.S.M."/>
            <person name="Mascher T."/>
            <person name="Medema M.H."/>
            <person name="Devos D.P."/>
            <person name="Kaster A.-K."/>
            <person name="Ovreas L."/>
            <person name="Rohde M."/>
            <person name="Galperin M.Y."/>
            <person name="Jogler C."/>
        </authorList>
    </citation>
    <scope>NUCLEOTIDE SEQUENCE [LARGE SCALE GENOMIC DNA]</scope>
    <source>
        <strain evidence="1 2">Pan181</strain>
    </source>
</reference>
<keyword evidence="2" id="KW-1185">Reference proteome</keyword>
<proteinExistence type="predicted"/>
<dbReference type="Proteomes" id="UP000315750">
    <property type="component" value="Chromosome"/>
</dbReference>
<dbReference type="KEGG" id="amuc:Pan181_42150"/>
<gene>
    <name evidence="1" type="ORF">Pan181_42150</name>
</gene>
<sequence length="84" mass="9515">MPDAETNASLRRPTIVPVLIYRGTVEENITETARDGVLSMLRFVAVMREKAGCSSRLLLFGLREELIHCLIYRIIHGFFGCIAY</sequence>
<evidence type="ECO:0000313" key="2">
    <source>
        <dbReference type="Proteomes" id="UP000315750"/>
    </source>
</evidence>
<evidence type="ECO:0000313" key="1">
    <source>
        <dbReference type="EMBL" id="QDU57990.1"/>
    </source>
</evidence>
<protein>
    <submittedName>
        <fullName evidence="1">Uncharacterized protein</fullName>
    </submittedName>
</protein>
<name>A0A518ATD0_9BACT</name>
<organism evidence="1 2">
    <name type="scientific">Aeoliella mucimassa</name>
    <dbReference type="NCBI Taxonomy" id="2527972"/>
    <lineage>
        <taxon>Bacteria</taxon>
        <taxon>Pseudomonadati</taxon>
        <taxon>Planctomycetota</taxon>
        <taxon>Planctomycetia</taxon>
        <taxon>Pirellulales</taxon>
        <taxon>Lacipirellulaceae</taxon>
        <taxon>Aeoliella</taxon>
    </lineage>
</organism>
<dbReference type="AlphaFoldDB" id="A0A518ATD0"/>
<dbReference type="EMBL" id="CP036278">
    <property type="protein sequence ID" value="QDU57990.1"/>
    <property type="molecule type" value="Genomic_DNA"/>
</dbReference>
<accession>A0A518ATD0</accession>